<gene>
    <name evidence="5" type="ORF">LPC04_16730</name>
</gene>
<dbReference type="GO" id="GO:0003677">
    <property type="term" value="F:DNA binding"/>
    <property type="evidence" value="ECO:0007669"/>
    <property type="project" value="UniProtKB-KW"/>
</dbReference>
<evidence type="ECO:0000313" key="6">
    <source>
        <dbReference type="Proteomes" id="UP001139353"/>
    </source>
</evidence>
<organism evidence="5 6">
    <name type="scientific">Scleromatobacter humisilvae</name>
    <dbReference type="NCBI Taxonomy" id="2897159"/>
    <lineage>
        <taxon>Bacteria</taxon>
        <taxon>Pseudomonadati</taxon>
        <taxon>Pseudomonadota</taxon>
        <taxon>Betaproteobacteria</taxon>
        <taxon>Burkholderiales</taxon>
        <taxon>Sphaerotilaceae</taxon>
        <taxon>Scleromatobacter</taxon>
    </lineage>
</organism>
<dbReference type="GO" id="GO:0006310">
    <property type="term" value="P:DNA recombination"/>
    <property type="evidence" value="ECO:0007669"/>
    <property type="project" value="UniProtKB-KW"/>
</dbReference>
<keyword evidence="2" id="KW-0238">DNA-binding</keyword>
<evidence type="ECO:0000256" key="2">
    <source>
        <dbReference type="ARBA" id="ARBA00023125"/>
    </source>
</evidence>
<keyword evidence="6" id="KW-1185">Reference proteome</keyword>
<dbReference type="Gene3D" id="1.10.150.130">
    <property type="match status" value="1"/>
</dbReference>
<name>A0A9X1YIY0_9BURK</name>
<dbReference type="GO" id="GO:0015074">
    <property type="term" value="P:DNA integration"/>
    <property type="evidence" value="ECO:0007669"/>
    <property type="project" value="UniProtKB-KW"/>
</dbReference>
<dbReference type="InterPro" id="IPR050090">
    <property type="entry name" value="Tyrosine_recombinase_XerCD"/>
</dbReference>
<proteinExistence type="predicted"/>
<dbReference type="SUPFAM" id="SSF56349">
    <property type="entry name" value="DNA breaking-rejoining enzymes"/>
    <property type="match status" value="1"/>
</dbReference>
<dbReference type="CDD" id="cd00397">
    <property type="entry name" value="DNA_BRE_C"/>
    <property type="match status" value="1"/>
</dbReference>
<keyword evidence="3" id="KW-0233">DNA recombination</keyword>
<accession>A0A9X1YIY0</accession>
<dbReference type="InterPro" id="IPR022169">
    <property type="entry name" value="DUF3701"/>
</dbReference>
<dbReference type="RefSeq" id="WP_275683394.1">
    <property type="nucleotide sequence ID" value="NZ_JAJLJH010000004.1"/>
</dbReference>
<dbReference type="InterPro" id="IPR010998">
    <property type="entry name" value="Integrase_recombinase_N"/>
</dbReference>
<evidence type="ECO:0000256" key="3">
    <source>
        <dbReference type="ARBA" id="ARBA00023172"/>
    </source>
</evidence>
<feature type="domain" description="Tyr recombinase" evidence="4">
    <location>
        <begin position="403"/>
        <end position="604"/>
    </location>
</feature>
<sequence length="607" mass="67844">MSSKTSLKSSTYRARLGPHHFAYLRAWTEGLPRDDAARRYLGLEHGHQLVTLHRQVVDELRALARRRHDSRWRLIGIDVGVKSGIQESKNSVVPPMEEWAEEHGLGDFAYAEQLEAWQEAFPPDVAGDRVRRRSARLRQRQLEVLAVLANAAATPVSVADPLDAWVDPAMAEKLQRAGYLTLGDLAKAVRRGDRWYTPLKGVGVGKAKRIEQHLIALLGGHEFEKSGKLESMNSWSLAMTSSTSALSSLQRAELDGSNGSNRAQRAPTIDAADDSQAVNVWLAATARSPATKAAYAKEAERFILWAVMERKKPLSSCNTSDCLAYMSFLNRVPDEWQSRRKATRHGAGWAPFRGQLGLESRRSAVKVLHRLCEWLTERRYLDDNPWAGVDRSLVDGEEMPAAPESRAFSREVFAHLCSSLPNPAKPGESRNGFLLHFGRYTGLRAAEMVSATLGAMKRNEHGWRIRVVGKGRKPRLVTVPSPAVVVLNQYLETRGLRPLGETAANTPLLASRDNPVDCPTYSALHQSFSAFVRRAMRSSNLPLEERERAMEATQHWLRHTYATRAAEADTPLDVLQAELGHCDPATTARYYAAQERRRQEAMERASR</sequence>
<dbReference type="Pfam" id="PF00589">
    <property type="entry name" value="Phage_integrase"/>
    <property type="match status" value="1"/>
</dbReference>
<dbReference type="Proteomes" id="UP001139353">
    <property type="component" value="Unassembled WGS sequence"/>
</dbReference>
<reference evidence="5" key="1">
    <citation type="submission" date="2021-11" db="EMBL/GenBank/DDBJ databases">
        <title>BS-T2-15 a new species belonging to the Comamonadaceae family isolated from the soil of a French oak forest.</title>
        <authorList>
            <person name="Mieszkin S."/>
            <person name="Alain K."/>
        </authorList>
    </citation>
    <scope>NUCLEOTIDE SEQUENCE</scope>
    <source>
        <strain evidence="5">BS-T2-15</strain>
    </source>
</reference>
<dbReference type="AlphaFoldDB" id="A0A9X1YIY0"/>
<keyword evidence="1" id="KW-0229">DNA integration</keyword>
<dbReference type="PANTHER" id="PTHR30349">
    <property type="entry name" value="PHAGE INTEGRASE-RELATED"/>
    <property type="match status" value="1"/>
</dbReference>
<evidence type="ECO:0000259" key="4">
    <source>
        <dbReference type="PROSITE" id="PS51898"/>
    </source>
</evidence>
<dbReference type="InterPro" id="IPR011010">
    <property type="entry name" value="DNA_brk_join_enz"/>
</dbReference>
<dbReference type="InterPro" id="IPR002104">
    <property type="entry name" value="Integrase_catalytic"/>
</dbReference>
<dbReference type="Gene3D" id="1.10.443.10">
    <property type="entry name" value="Intergrase catalytic core"/>
    <property type="match status" value="1"/>
</dbReference>
<dbReference type="EMBL" id="JAJLJH010000004">
    <property type="protein sequence ID" value="MCK9687354.1"/>
    <property type="molecule type" value="Genomic_DNA"/>
</dbReference>
<protein>
    <submittedName>
        <fullName evidence="5">Tyrosine-type recombinase/integrase</fullName>
    </submittedName>
</protein>
<dbReference type="Pfam" id="PF12482">
    <property type="entry name" value="DUF3701"/>
    <property type="match status" value="1"/>
</dbReference>
<evidence type="ECO:0000313" key="5">
    <source>
        <dbReference type="EMBL" id="MCK9687354.1"/>
    </source>
</evidence>
<comment type="caution">
    <text evidence="5">The sequence shown here is derived from an EMBL/GenBank/DDBJ whole genome shotgun (WGS) entry which is preliminary data.</text>
</comment>
<evidence type="ECO:0000256" key="1">
    <source>
        <dbReference type="ARBA" id="ARBA00022908"/>
    </source>
</evidence>
<dbReference type="PROSITE" id="PS51898">
    <property type="entry name" value="TYR_RECOMBINASE"/>
    <property type="match status" value="1"/>
</dbReference>
<dbReference type="InterPro" id="IPR013762">
    <property type="entry name" value="Integrase-like_cat_sf"/>
</dbReference>